<comment type="caution">
    <text evidence="1">The sequence shown here is derived from an EMBL/GenBank/DDBJ whole genome shotgun (WGS) entry which is preliminary data.</text>
</comment>
<reference evidence="1 2" key="1">
    <citation type="submission" date="2019-01" db="EMBL/GenBank/DDBJ databases">
        <title>Weissella sp. nov., a novel lactic acid bacterium isolated from animal feces.</title>
        <authorList>
            <person name="Wang L.-T."/>
        </authorList>
    </citation>
    <scope>NUCLEOTIDE SEQUENCE [LARGE SCALE GENOMIC DNA]</scope>
    <source>
        <strain evidence="1 2">8H-2</strain>
    </source>
</reference>
<name>A0A6C2C1A4_9LACO</name>
<feature type="non-terminal residue" evidence="1">
    <location>
        <position position="153"/>
    </location>
</feature>
<keyword evidence="2" id="KW-1185">Reference proteome</keyword>
<evidence type="ECO:0008006" key="3">
    <source>
        <dbReference type="Google" id="ProtNLM"/>
    </source>
</evidence>
<dbReference type="RefSeq" id="WP_148623980.1">
    <property type="nucleotide sequence ID" value="NZ_SDGZ01000029.1"/>
</dbReference>
<gene>
    <name evidence="1" type="ORF">ESZ50_11115</name>
</gene>
<dbReference type="Proteomes" id="UP000371977">
    <property type="component" value="Unassembled WGS sequence"/>
</dbReference>
<dbReference type="EMBL" id="SDGZ01000029">
    <property type="protein sequence ID" value="TYC47830.1"/>
    <property type="molecule type" value="Genomic_DNA"/>
</dbReference>
<proteinExistence type="predicted"/>
<accession>A0A6C2C1A4</accession>
<organism evidence="1 2">
    <name type="scientific">Weissella muntiaci</name>
    <dbReference type="NCBI Taxonomy" id="2508881"/>
    <lineage>
        <taxon>Bacteria</taxon>
        <taxon>Bacillati</taxon>
        <taxon>Bacillota</taxon>
        <taxon>Bacilli</taxon>
        <taxon>Lactobacillales</taxon>
        <taxon>Lactobacillaceae</taxon>
        <taxon>Weissella</taxon>
    </lineage>
</organism>
<dbReference type="OrthoDB" id="9811997at2"/>
<evidence type="ECO:0000313" key="2">
    <source>
        <dbReference type="Proteomes" id="UP000371977"/>
    </source>
</evidence>
<sequence length="153" mass="18441">MRRDKDYGLVSGDDELRILRRLDRENVMRMHRCAEVRCTELIPLKYDYCQKHYEARMQRFNKERIKSQELSAKTLRGQQQLREATQDYDNTKRQELHDGFYQSKPWTKIAEYVKQRDGYLDGVDGRAWDKGQLIVDHLIPRRLLDQQAQYDTS</sequence>
<evidence type="ECO:0000313" key="1">
    <source>
        <dbReference type="EMBL" id="TYC47830.1"/>
    </source>
</evidence>
<protein>
    <recommendedName>
        <fullName evidence="3">HNH endonuclease</fullName>
    </recommendedName>
</protein>
<dbReference type="AlphaFoldDB" id="A0A6C2C1A4"/>